<evidence type="ECO:0000313" key="2">
    <source>
        <dbReference type="EMBL" id="JAA89894.1"/>
    </source>
</evidence>
<organism evidence="2">
    <name type="scientific">Pararge aegeria</name>
    <name type="common">speckled wood butterfly</name>
    <dbReference type="NCBI Taxonomy" id="116150"/>
    <lineage>
        <taxon>Eukaryota</taxon>
        <taxon>Metazoa</taxon>
        <taxon>Ecdysozoa</taxon>
        <taxon>Arthropoda</taxon>
        <taxon>Hexapoda</taxon>
        <taxon>Insecta</taxon>
        <taxon>Pterygota</taxon>
        <taxon>Neoptera</taxon>
        <taxon>Endopterygota</taxon>
        <taxon>Lepidoptera</taxon>
        <taxon>Glossata</taxon>
        <taxon>Ditrysia</taxon>
        <taxon>Papilionoidea</taxon>
        <taxon>Nymphalidae</taxon>
        <taxon>Satyrinae</taxon>
        <taxon>Satyrini</taxon>
        <taxon>Parargina</taxon>
        <taxon>Pararge</taxon>
    </lineage>
</organism>
<feature type="region of interest" description="Disordered" evidence="1">
    <location>
        <begin position="89"/>
        <end position="131"/>
    </location>
</feature>
<reference evidence="2" key="2">
    <citation type="submission" date="2013-05" db="EMBL/GenBank/DDBJ databases">
        <authorList>
            <person name="Carter J.-M."/>
            <person name="Baker S.C."/>
            <person name="Pink R."/>
            <person name="Carter D.R.F."/>
            <person name="Collins A."/>
            <person name="Tomlin J."/>
            <person name="Gibbs M."/>
            <person name="Breuker C.J."/>
        </authorList>
    </citation>
    <scope>NUCLEOTIDE SEQUENCE</scope>
    <source>
        <tissue evidence="2">Ovary</tissue>
    </source>
</reference>
<name>S4PG64_9NEOP</name>
<dbReference type="EMBL" id="GAIX01002666">
    <property type="protein sequence ID" value="JAA89894.1"/>
    <property type="molecule type" value="Transcribed_RNA"/>
</dbReference>
<accession>S4PG64</accession>
<sequence length="131" mass="14765">MHMEASPEGGYVLKCADLLQASWTLQNKWSPVAPFVHKMSFELEYMDESYVKTITQAHKQLCDPSLDTDDRTLLLAKIIDTCLDARRQIGPSNIDSDVDSQNSKRQTSDQEMDMPVTASEIMGPPKSFPKK</sequence>
<feature type="compositionally biased region" description="Polar residues" evidence="1">
    <location>
        <begin position="90"/>
        <end position="105"/>
    </location>
</feature>
<feature type="non-terminal residue" evidence="2">
    <location>
        <position position="131"/>
    </location>
</feature>
<protein>
    <submittedName>
        <fullName evidence="2">Uncharacterized protein</fullName>
    </submittedName>
</protein>
<reference evidence="2" key="1">
    <citation type="journal article" date="2013" name="BMC Genomics">
        <title>Unscrambling butterfly oogenesis.</title>
        <authorList>
            <person name="Carter J.M."/>
            <person name="Baker S.C."/>
            <person name="Pink R."/>
            <person name="Carter D.R."/>
            <person name="Collins A."/>
            <person name="Tomlin J."/>
            <person name="Gibbs M."/>
            <person name="Breuker C.J."/>
        </authorList>
    </citation>
    <scope>NUCLEOTIDE SEQUENCE</scope>
    <source>
        <tissue evidence="2">Ovary</tissue>
    </source>
</reference>
<dbReference type="AlphaFoldDB" id="S4PG64"/>
<proteinExistence type="predicted"/>
<evidence type="ECO:0000256" key="1">
    <source>
        <dbReference type="SAM" id="MobiDB-lite"/>
    </source>
</evidence>